<name>A0A382BH95_9ZZZZ</name>
<protein>
    <submittedName>
        <fullName evidence="1">Uncharacterized protein</fullName>
    </submittedName>
</protein>
<organism evidence="1">
    <name type="scientific">marine metagenome</name>
    <dbReference type="NCBI Taxonomy" id="408172"/>
    <lineage>
        <taxon>unclassified sequences</taxon>
        <taxon>metagenomes</taxon>
        <taxon>ecological metagenomes</taxon>
    </lineage>
</organism>
<dbReference type="EMBL" id="UINC01029816">
    <property type="protein sequence ID" value="SVB13186.1"/>
    <property type="molecule type" value="Genomic_DNA"/>
</dbReference>
<dbReference type="AlphaFoldDB" id="A0A382BH95"/>
<accession>A0A382BH95</accession>
<evidence type="ECO:0000313" key="1">
    <source>
        <dbReference type="EMBL" id="SVB13186.1"/>
    </source>
</evidence>
<sequence>MSPIPPEPKCKCGHLKAHHIDDKCKMCLRWKTKYPSIQWIEHHKFSSDCSPQSKVLESERFREAIMRLDEYISKGFRGIPTRSIDRLPKG</sequence>
<gene>
    <name evidence="1" type="ORF">METZ01_LOCUS166040</name>
</gene>
<proteinExistence type="predicted"/>
<reference evidence="1" key="1">
    <citation type="submission" date="2018-05" db="EMBL/GenBank/DDBJ databases">
        <authorList>
            <person name="Lanie J.A."/>
            <person name="Ng W.-L."/>
            <person name="Kazmierczak K.M."/>
            <person name="Andrzejewski T.M."/>
            <person name="Davidsen T.M."/>
            <person name="Wayne K.J."/>
            <person name="Tettelin H."/>
            <person name="Glass J.I."/>
            <person name="Rusch D."/>
            <person name="Podicherti R."/>
            <person name="Tsui H.-C.T."/>
            <person name="Winkler M.E."/>
        </authorList>
    </citation>
    <scope>NUCLEOTIDE SEQUENCE</scope>
</reference>